<feature type="compositionally biased region" description="Basic and acidic residues" evidence="15">
    <location>
        <begin position="1"/>
        <end position="13"/>
    </location>
</feature>
<accession>A0ABR4CZ61</accession>
<dbReference type="Gene3D" id="3.40.50.300">
    <property type="entry name" value="P-loop containing nucleotide triphosphate hydrolases"/>
    <property type="match status" value="2"/>
</dbReference>
<evidence type="ECO:0000256" key="11">
    <source>
        <dbReference type="ARBA" id="ARBA00023163"/>
    </source>
</evidence>
<feature type="domain" description="DBINO" evidence="18">
    <location>
        <begin position="587"/>
        <end position="712"/>
    </location>
</feature>
<feature type="compositionally biased region" description="Basic residues" evidence="15">
    <location>
        <begin position="1659"/>
        <end position="1675"/>
    </location>
</feature>
<dbReference type="PROSITE" id="PS51413">
    <property type="entry name" value="DBINO"/>
    <property type="match status" value="1"/>
</dbReference>
<feature type="compositionally biased region" description="Basic and acidic residues" evidence="15">
    <location>
        <begin position="1625"/>
        <end position="1638"/>
    </location>
</feature>
<feature type="region of interest" description="Disordered" evidence="15">
    <location>
        <begin position="500"/>
        <end position="531"/>
    </location>
</feature>
<dbReference type="InterPro" id="IPR001650">
    <property type="entry name" value="Helicase_C-like"/>
</dbReference>
<reference evidence="19 20" key="1">
    <citation type="journal article" date="2024" name="Commun. Biol.">
        <title>Comparative genomic analysis of thermophilic fungi reveals convergent evolutionary adaptations and gene losses.</title>
        <authorList>
            <person name="Steindorff A.S."/>
            <person name="Aguilar-Pontes M.V."/>
            <person name="Robinson A.J."/>
            <person name="Andreopoulos B."/>
            <person name="LaButti K."/>
            <person name="Kuo A."/>
            <person name="Mondo S."/>
            <person name="Riley R."/>
            <person name="Otillar R."/>
            <person name="Haridas S."/>
            <person name="Lipzen A."/>
            <person name="Grimwood J."/>
            <person name="Schmutz J."/>
            <person name="Clum A."/>
            <person name="Reid I.D."/>
            <person name="Moisan M.C."/>
            <person name="Butler G."/>
            <person name="Nguyen T.T.M."/>
            <person name="Dewar K."/>
            <person name="Conant G."/>
            <person name="Drula E."/>
            <person name="Henrissat B."/>
            <person name="Hansel C."/>
            <person name="Singer S."/>
            <person name="Hutchinson M.I."/>
            <person name="de Vries R.P."/>
            <person name="Natvig D.O."/>
            <person name="Powell A.J."/>
            <person name="Tsang A."/>
            <person name="Grigoriev I.V."/>
        </authorList>
    </citation>
    <scope>NUCLEOTIDE SEQUENCE [LARGE SCALE GENOMIC DNA]</scope>
    <source>
        <strain evidence="19 20">CBS 494.80</strain>
    </source>
</reference>
<feature type="region of interest" description="Disordered" evidence="15">
    <location>
        <begin position="405"/>
        <end position="425"/>
    </location>
</feature>
<comment type="similarity">
    <text evidence="2 14">Belongs to the SNF2/RAD54 helicase family.</text>
</comment>
<evidence type="ECO:0000256" key="4">
    <source>
        <dbReference type="ARBA" id="ARBA00022741"/>
    </source>
</evidence>
<comment type="subunit">
    <text evidence="14">Component of the INO80 chromatin-remodeling complex.</text>
</comment>
<dbReference type="CDD" id="cd18002">
    <property type="entry name" value="DEXQc_INO80"/>
    <property type="match status" value="1"/>
</dbReference>
<feature type="compositionally biased region" description="Basic residues" evidence="15">
    <location>
        <begin position="505"/>
        <end position="516"/>
    </location>
</feature>
<evidence type="ECO:0000256" key="13">
    <source>
        <dbReference type="ARBA" id="ARBA00023242"/>
    </source>
</evidence>
<dbReference type="InterPro" id="IPR038718">
    <property type="entry name" value="SNF2-like_sf"/>
</dbReference>
<keyword evidence="10" id="KW-0010">Activator</keyword>
<keyword evidence="7 14" id="KW-0067">ATP-binding</keyword>
<evidence type="ECO:0000256" key="10">
    <source>
        <dbReference type="ARBA" id="ARBA00023159"/>
    </source>
</evidence>
<feature type="compositionally biased region" description="Basic and acidic residues" evidence="15">
    <location>
        <begin position="713"/>
        <end position="723"/>
    </location>
</feature>
<feature type="compositionally biased region" description="Acidic residues" evidence="15">
    <location>
        <begin position="1683"/>
        <end position="1692"/>
    </location>
</feature>
<keyword evidence="13" id="KW-0539">Nucleus</keyword>
<comment type="catalytic activity">
    <reaction evidence="14">
        <text>ATP + H2O = ADP + phosphate + H(+)</text>
        <dbReference type="Rhea" id="RHEA:13065"/>
        <dbReference type="ChEBI" id="CHEBI:15377"/>
        <dbReference type="ChEBI" id="CHEBI:15378"/>
        <dbReference type="ChEBI" id="CHEBI:30616"/>
        <dbReference type="ChEBI" id="CHEBI:43474"/>
        <dbReference type="ChEBI" id="CHEBI:456216"/>
    </reaction>
</comment>
<evidence type="ECO:0000256" key="1">
    <source>
        <dbReference type="ARBA" id="ARBA00004123"/>
    </source>
</evidence>
<dbReference type="SMART" id="SM00490">
    <property type="entry name" value="HELICc"/>
    <property type="match status" value="1"/>
</dbReference>
<comment type="function">
    <text evidence="14">ATPase component of the INO80 complex which remodels chromatin by shifting nucleosomes and is involved in DNA repair.</text>
</comment>
<dbReference type="PROSITE" id="PS51194">
    <property type="entry name" value="HELICASE_CTER"/>
    <property type="match status" value="1"/>
</dbReference>
<feature type="domain" description="Helicase ATP-binding" evidence="16">
    <location>
        <begin position="838"/>
        <end position="1010"/>
    </location>
</feature>
<dbReference type="PANTHER" id="PTHR45685:SF2">
    <property type="entry name" value="CHROMATIN-REMODELING ATPASE INO80"/>
    <property type="match status" value="1"/>
</dbReference>
<evidence type="ECO:0000256" key="3">
    <source>
        <dbReference type="ARBA" id="ARBA00019805"/>
    </source>
</evidence>
<evidence type="ECO:0000256" key="6">
    <source>
        <dbReference type="ARBA" id="ARBA00022801"/>
    </source>
</evidence>
<dbReference type="EMBL" id="JAZHXI010000002">
    <property type="protein sequence ID" value="KAL2074678.1"/>
    <property type="molecule type" value="Genomic_DNA"/>
</dbReference>
<keyword evidence="5 14" id="KW-0227">DNA damage</keyword>
<sequence length="1692" mass="190742">MYRYEEGARREGEVNGSSSSSSGNRNNNYSTSPTQPAFNRPTPYSPPKPPHHQFNNPYHPPTPASLTATASHIPGPPASPRALTTPASYQSDRERERDQQPAPRDKPTSNYYDPTSDSGERRPSVSESSAWKEGQTQTPKTREQPYGNPSTVEPPSFYKGDYTSPAAQYPPRSPVSHAHPRRSSITYSPRMATMASPTMRHNGVVMGAPVHEPPPVATTPSRPVDPMAFSSILSNADPSPKSTPPPSVTKPSRKPSRSVVEALPPAMSRETSRQSSTAPAPAPTPVSRVPAKRKANGEPKKPSPKAKQLTKEQEKEIQAVMAKIEAETDDMEIDDVETDKAIYKARSVKRKLDIEGSENSKIKQRRNVFGAKMVAKLGHHADFGEQRYRDIHSYAAVTSVQEKEVQAEKERKKDMQRKRRREKTVATNIEQKEIAIAKAQAAEDEHERIKFIKEAQRAEKKALHTSAILARGDKASDLRAVSPLEPNLLGGVMSTFTAADEPVKTKTKRGGTRLRKSKEQKQAEKDKAEGAQAAIDAGQDLEPLPYSEPPKIKLKFHTREPKEVREESPASFEPFVSKGYNQIYDQIWRDLARKDVNKTYKVAVESYAVRASNLKKTAILASKEAKRWQLRTNKGTKDLQARAKRVMREMMSFWKRNEREERDTRRAAERAEIDNAKKAEAEREANRQKRKLNFLISQTELYSHFIGKKIKTDEVERSTDHPDVAPTSKDPNAAKVDVPDEDGTAPAAKVTNFEDLDFDADDDSVLKAAAMANAQNAIQEAQNKARAFNKPEDGPAMDEEGEMNFQNPAGMGDVDIEQPKMLNATLKEYQLKGLNWLVNLYEQGINGILADEMGLGKTVQSISVMAYLAEKHGIWGPFLVVAPASTLHNWQQEITKFVPTLKVLPYWGTAADRKVLRKFWDRKHITYTQDAPFHVLITSYQLVVSDVAYFQKMKWQYMILDEAQAIKSSSSSRWKSLLGFHCRNRLLLTGTPIQNNMQELWALLHFIMPSLFDSHDEFSEWFSKDIESHAQSNTKLNEDQLKRLHMILKPFMLRRVKKHVQKELGDKIEIDLFCDLTYRQRAYYGNLRNQISIMDLIEKATMGDDNDTGTLMNLVMQFRKVCNHPDLFQRAETSSPFSFGHFAETASFMREGPLINVAYSSRNMIEYELPRLVWRQGRLDMPGRDHDAGFRGKYLDQLMNVFTPENIRQNSKGSEAFSFLRFADSSVEEASNASRKDVFSRAVELAKKPRRLAPLSVIYDEEEEKNFTPAQAMLQIVERTDRKPLAEVTHEGYLNKLFNVAKDVFADSGLTRLEQCGRPAATAPPIEVFCASRGAVIEKENVLFNIPVRRALYGPSPVEEKALVTSKIPISFWPTTKMLPAPTSEKQRFTNIRVPSMRRFVTDSGKLAKLDELLFKLKEGGHRVLLYFQMTRMIDLMEEYLTYRNYKYCRLDGSTKLEDRRDTVHDFQTRPEIFIFLLSTRAGGLGINLTSADTVIFYDSDWNPTIDSQAMDRAHRLGQTRQVTVYRMITRGTIEERIRKRALQKEEVQKVVMTGGSGGGVDFNTRSKENRTKDIAMWLVDDDEAAEIERKEAELAKAEANAPPEKKVRKNAKKKKAEAAGSLEDLYHEGEGHFDDGSNRPSGAATPVPGDGTPVAGAKGKKPRKQSAKKAKSAKQRLAMADGDVDGDIDMD</sequence>
<feature type="compositionally biased region" description="Low complexity" evidence="15">
    <location>
        <begin position="15"/>
        <end position="32"/>
    </location>
</feature>
<dbReference type="PANTHER" id="PTHR45685">
    <property type="entry name" value="HELICASE SRCAP-RELATED"/>
    <property type="match status" value="1"/>
</dbReference>
<dbReference type="InterPro" id="IPR050520">
    <property type="entry name" value="INO80/SWR1_helicase"/>
</dbReference>
<keyword evidence="11" id="KW-0804">Transcription</keyword>
<comment type="domain">
    <text evidence="14">The DBINO region is involved in binding to DNA.</text>
</comment>
<dbReference type="SMART" id="SM00487">
    <property type="entry name" value="DEXDc"/>
    <property type="match status" value="1"/>
</dbReference>
<evidence type="ECO:0000256" key="8">
    <source>
        <dbReference type="ARBA" id="ARBA00023015"/>
    </source>
</evidence>
<dbReference type="Pfam" id="PF13892">
    <property type="entry name" value="DBINO"/>
    <property type="match status" value="1"/>
</dbReference>
<keyword evidence="20" id="KW-1185">Reference proteome</keyword>
<comment type="caution">
    <text evidence="19">The sequence shown here is derived from an EMBL/GenBank/DDBJ whole genome shotgun (WGS) entry which is preliminary data.</text>
</comment>
<comment type="subcellular location">
    <subcellularLocation>
        <location evidence="1 14">Nucleus</location>
    </subcellularLocation>
</comment>
<dbReference type="EC" id="3.6.4.-" evidence="14"/>
<feature type="compositionally biased region" description="Basic and acidic residues" evidence="15">
    <location>
        <begin position="91"/>
        <end position="107"/>
    </location>
</feature>
<keyword evidence="6 14" id="KW-0378">Hydrolase</keyword>
<feature type="compositionally biased region" description="Low complexity" evidence="15">
    <location>
        <begin position="273"/>
        <end position="289"/>
    </location>
</feature>
<feature type="compositionally biased region" description="Polar residues" evidence="15">
    <location>
        <begin position="108"/>
        <end position="117"/>
    </location>
</feature>
<dbReference type="InterPro" id="IPR027417">
    <property type="entry name" value="P-loop_NTPase"/>
</dbReference>
<proteinExistence type="inferred from homology"/>
<evidence type="ECO:0000259" key="17">
    <source>
        <dbReference type="PROSITE" id="PS51194"/>
    </source>
</evidence>
<feature type="domain" description="Helicase C-terminal" evidence="17">
    <location>
        <begin position="1409"/>
        <end position="1569"/>
    </location>
</feature>
<feature type="region of interest" description="Disordered" evidence="15">
    <location>
        <begin position="1594"/>
        <end position="1692"/>
    </location>
</feature>
<evidence type="ECO:0000256" key="5">
    <source>
        <dbReference type="ARBA" id="ARBA00022763"/>
    </source>
</evidence>
<evidence type="ECO:0000259" key="18">
    <source>
        <dbReference type="PROSITE" id="PS51413"/>
    </source>
</evidence>
<feature type="region of interest" description="Disordered" evidence="15">
    <location>
        <begin position="713"/>
        <end position="746"/>
    </location>
</feature>
<evidence type="ECO:0000256" key="14">
    <source>
        <dbReference type="RuleBase" id="RU368001"/>
    </source>
</evidence>
<evidence type="ECO:0000256" key="7">
    <source>
        <dbReference type="ARBA" id="ARBA00022840"/>
    </source>
</evidence>
<evidence type="ECO:0000256" key="15">
    <source>
        <dbReference type="SAM" id="MobiDB-lite"/>
    </source>
</evidence>
<feature type="compositionally biased region" description="Basic residues" evidence="15">
    <location>
        <begin position="1607"/>
        <end position="1616"/>
    </location>
</feature>
<organism evidence="19 20">
    <name type="scientific">Oculimacula yallundae</name>
    <dbReference type="NCBI Taxonomy" id="86028"/>
    <lineage>
        <taxon>Eukaryota</taxon>
        <taxon>Fungi</taxon>
        <taxon>Dikarya</taxon>
        <taxon>Ascomycota</taxon>
        <taxon>Pezizomycotina</taxon>
        <taxon>Leotiomycetes</taxon>
        <taxon>Helotiales</taxon>
        <taxon>Ploettnerulaceae</taxon>
        <taxon>Oculimacula</taxon>
    </lineage>
</organism>
<dbReference type="SUPFAM" id="SSF52540">
    <property type="entry name" value="P-loop containing nucleoside triphosphate hydrolases"/>
    <property type="match status" value="2"/>
</dbReference>
<keyword evidence="8" id="KW-0805">Transcription regulation</keyword>
<dbReference type="InterPro" id="IPR031047">
    <property type="entry name" value="DEXQc_INO80"/>
</dbReference>
<dbReference type="InterPro" id="IPR014001">
    <property type="entry name" value="Helicase_ATP-bd"/>
</dbReference>
<feature type="compositionally biased region" description="Polar residues" evidence="15">
    <location>
        <begin position="125"/>
        <end position="139"/>
    </location>
</feature>
<dbReference type="Pfam" id="PF00271">
    <property type="entry name" value="Helicase_C"/>
    <property type="match status" value="1"/>
</dbReference>
<evidence type="ECO:0000259" key="16">
    <source>
        <dbReference type="PROSITE" id="PS51192"/>
    </source>
</evidence>
<dbReference type="Pfam" id="PF00176">
    <property type="entry name" value="SNF2-rel_dom"/>
    <property type="match status" value="1"/>
</dbReference>
<dbReference type="InterPro" id="IPR049730">
    <property type="entry name" value="SNF2/RAD54-like_C"/>
</dbReference>
<dbReference type="CDD" id="cd18793">
    <property type="entry name" value="SF2_C_SNF"/>
    <property type="match status" value="1"/>
</dbReference>
<keyword evidence="4" id="KW-0547">Nucleotide-binding</keyword>
<protein>
    <recommendedName>
        <fullName evidence="3 14">Chromatin-remodeling ATPase INO80</fullName>
        <ecNumber evidence="14">3.6.4.-</ecNumber>
    </recommendedName>
</protein>
<dbReference type="Proteomes" id="UP001595075">
    <property type="component" value="Unassembled WGS sequence"/>
</dbReference>
<evidence type="ECO:0000256" key="9">
    <source>
        <dbReference type="ARBA" id="ARBA00023125"/>
    </source>
</evidence>
<dbReference type="Gene3D" id="3.40.50.10810">
    <property type="entry name" value="Tandem AAA-ATPase domain"/>
    <property type="match status" value="1"/>
</dbReference>
<keyword evidence="12 14" id="KW-0234">DNA repair</keyword>
<feature type="region of interest" description="Disordered" evidence="15">
    <location>
        <begin position="1"/>
        <end position="316"/>
    </location>
</feature>
<evidence type="ECO:0000313" key="20">
    <source>
        <dbReference type="Proteomes" id="UP001595075"/>
    </source>
</evidence>
<gene>
    <name evidence="19" type="ORF">VTL71DRAFT_8457</name>
</gene>
<dbReference type="InterPro" id="IPR000330">
    <property type="entry name" value="SNF2_N"/>
</dbReference>
<evidence type="ECO:0000256" key="2">
    <source>
        <dbReference type="ARBA" id="ARBA00007025"/>
    </source>
</evidence>
<dbReference type="InterPro" id="IPR020838">
    <property type="entry name" value="DBINO"/>
</dbReference>
<feature type="region of interest" description="Disordered" evidence="15">
    <location>
        <begin position="658"/>
        <end position="687"/>
    </location>
</feature>
<dbReference type="PROSITE" id="PS51192">
    <property type="entry name" value="HELICASE_ATP_BIND_1"/>
    <property type="match status" value="1"/>
</dbReference>
<evidence type="ECO:0000313" key="19">
    <source>
        <dbReference type="EMBL" id="KAL2074678.1"/>
    </source>
</evidence>
<feature type="compositionally biased region" description="Basic and acidic residues" evidence="15">
    <location>
        <begin position="517"/>
        <end position="529"/>
    </location>
</feature>
<evidence type="ECO:0000256" key="12">
    <source>
        <dbReference type="ARBA" id="ARBA00023204"/>
    </source>
</evidence>
<keyword evidence="9 14" id="KW-0238">DNA-binding</keyword>
<name>A0ABR4CZ61_9HELO</name>